<dbReference type="GO" id="GO:0005743">
    <property type="term" value="C:mitochondrial inner membrane"/>
    <property type="evidence" value="ECO:0007669"/>
    <property type="project" value="UniProtKB-SubCell"/>
</dbReference>
<keyword evidence="7 12" id="KW-1133">Transmembrane helix</keyword>
<dbReference type="RefSeq" id="XP_025711741.1">
    <property type="nucleotide sequence ID" value="XM_025855956.1"/>
</dbReference>
<protein>
    <recommendedName>
        <fullName evidence="11">Cytochrome c oxidase subunit NDUFA4</fullName>
    </recommendedName>
</protein>
<dbReference type="Pfam" id="PF06522">
    <property type="entry name" value="B12D"/>
    <property type="match status" value="1"/>
</dbReference>
<dbReference type="InParanoid" id="A0A3Q7P7R3"/>
<keyword evidence="2" id="KW-0813">Transport</keyword>
<keyword evidence="13" id="KW-1185">Reference proteome</keyword>
<reference evidence="14" key="2">
    <citation type="submission" date="2025-08" db="UniProtKB">
        <authorList>
            <consortium name="RefSeq"/>
        </authorList>
    </citation>
    <scope>IDENTIFICATION</scope>
    <source>
        <tissue evidence="14">Blood</tissue>
    </source>
</reference>
<keyword evidence="4 12" id="KW-0812">Transmembrane</keyword>
<dbReference type="PANTHER" id="PTHR14256:SF4">
    <property type="entry name" value="CYTOCHROME C OXIDASE SUBUNIT NDUFA4"/>
    <property type="match status" value="1"/>
</dbReference>
<evidence type="ECO:0000256" key="5">
    <source>
        <dbReference type="ARBA" id="ARBA00022792"/>
    </source>
</evidence>
<dbReference type="PANTHER" id="PTHR14256">
    <property type="entry name" value="NADH-UBIQUINONE OXIDOREDUCTASE MLRQ SUBUNIT"/>
    <property type="match status" value="1"/>
</dbReference>
<keyword evidence="9 12" id="KW-0472">Membrane</keyword>
<gene>
    <name evidence="14" type="primary">LOC112811711</name>
</gene>
<keyword evidence="6" id="KW-0249">Electron transport</keyword>
<dbReference type="GeneID" id="112811711"/>
<keyword evidence="3" id="KW-0679">Respiratory chain</keyword>
<evidence type="ECO:0000256" key="11">
    <source>
        <dbReference type="ARBA" id="ARBA00041121"/>
    </source>
</evidence>
<comment type="similarity">
    <text evidence="10">Belongs to the complex IV NDUFA4 subunit family.</text>
</comment>
<evidence type="ECO:0000256" key="10">
    <source>
        <dbReference type="ARBA" id="ARBA00038186"/>
    </source>
</evidence>
<proteinExistence type="inferred from homology"/>
<organism evidence="13 14">
    <name type="scientific">Callorhinus ursinus</name>
    <name type="common">Northern fur seal</name>
    <dbReference type="NCBI Taxonomy" id="34884"/>
    <lineage>
        <taxon>Eukaryota</taxon>
        <taxon>Metazoa</taxon>
        <taxon>Chordata</taxon>
        <taxon>Craniata</taxon>
        <taxon>Vertebrata</taxon>
        <taxon>Euteleostomi</taxon>
        <taxon>Mammalia</taxon>
        <taxon>Eutheria</taxon>
        <taxon>Laurasiatheria</taxon>
        <taxon>Carnivora</taxon>
        <taxon>Caniformia</taxon>
        <taxon>Pinnipedia</taxon>
        <taxon>Otariidae</taxon>
        <taxon>Callorhinus</taxon>
    </lineage>
</organism>
<accession>A0A3Q7P7R3</accession>
<keyword evidence="8" id="KW-0496">Mitochondrion</keyword>
<comment type="subcellular location">
    <subcellularLocation>
        <location evidence="1">Mitochondrion inner membrane</location>
        <topology evidence="1">Single-pass membrane protein</topology>
    </subcellularLocation>
</comment>
<dbReference type="InterPro" id="IPR010530">
    <property type="entry name" value="B12D"/>
</dbReference>
<evidence type="ECO:0000256" key="9">
    <source>
        <dbReference type="ARBA" id="ARBA00023136"/>
    </source>
</evidence>
<evidence type="ECO:0000256" key="7">
    <source>
        <dbReference type="ARBA" id="ARBA00022989"/>
    </source>
</evidence>
<evidence type="ECO:0000256" key="8">
    <source>
        <dbReference type="ARBA" id="ARBA00023128"/>
    </source>
</evidence>
<evidence type="ECO:0000256" key="1">
    <source>
        <dbReference type="ARBA" id="ARBA00004434"/>
    </source>
</evidence>
<evidence type="ECO:0000313" key="14">
    <source>
        <dbReference type="RefSeq" id="XP_025711741.1"/>
    </source>
</evidence>
<dbReference type="AlphaFoldDB" id="A0A3Q7P7R3"/>
<dbReference type="Proteomes" id="UP000286641">
    <property type="component" value="Unplaced"/>
</dbReference>
<evidence type="ECO:0000256" key="4">
    <source>
        <dbReference type="ARBA" id="ARBA00022692"/>
    </source>
</evidence>
<keyword evidence="5" id="KW-0999">Mitochondrion inner membrane</keyword>
<evidence type="ECO:0000313" key="13">
    <source>
        <dbReference type="Proteomes" id="UP000286641"/>
    </source>
</evidence>
<reference key="1">
    <citation type="submission" date="2019-01" db="UniProtKB">
        <authorList>
            <consortium name="RefSeq"/>
        </authorList>
    </citation>
    <scope>IDENTIFICATION</scope>
</reference>
<evidence type="ECO:0000256" key="12">
    <source>
        <dbReference type="SAM" id="Phobius"/>
    </source>
</evidence>
<evidence type="ECO:0000256" key="6">
    <source>
        <dbReference type="ARBA" id="ARBA00022982"/>
    </source>
</evidence>
<evidence type="ECO:0000256" key="3">
    <source>
        <dbReference type="ARBA" id="ARBA00022660"/>
    </source>
</evidence>
<name>A0A3Q7P7R3_CALUR</name>
<sequence length="82" mass="9500">MFCQILGQATKHPNSILLFIFIGEEGTGAVLYVLCLVLFDPDVSWGRKHNPERWNERGSCDRYKFYSVNADYSKRKKVRASK</sequence>
<feature type="transmembrane region" description="Helical" evidence="12">
    <location>
        <begin position="16"/>
        <end position="39"/>
    </location>
</feature>
<evidence type="ECO:0000256" key="2">
    <source>
        <dbReference type="ARBA" id="ARBA00022448"/>
    </source>
</evidence>